<dbReference type="InterPro" id="IPR011009">
    <property type="entry name" value="Kinase-like_dom_sf"/>
</dbReference>
<evidence type="ECO:0000256" key="17">
    <source>
        <dbReference type="ARBA" id="ARBA00023136"/>
    </source>
</evidence>
<comment type="catalytic activity">
    <reaction evidence="21">
        <text>L-seryl-[protein] + ATP = O-phospho-L-seryl-[protein] + ADP + H(+)</text>
        <dbReference type="Rhea" id="RHEA:17989"/>
        <dbReference type="Rhea" id="RHEA-COMP:9863"/>
        <dbReference type="Rhea" id="RHEA-COMP:11604"/>
        <dbReference type="ChEBI" id="CHEBI:15378"/>
        <dbReference type="ChEBI" id="CHEBI:29999"/>
        <dbReference type="ChEBI" id="CHEBI:30616"/>
        <dbReference type="ChEBI" id="CHEBI:83421"/>
        <dbReference type="ChEBI" id="CHEBI:456216"/>
        <dbReference type="EC" id="2.7.11.1"/>
    </reaction>
</comment>
<dbReference type="InterPro" id="IPR001611">
    <property type="entry name" value="Leu-rich_rpt"/>
</dbReference>
<dbReference type="InterPro" id="IPR017441">
    <property type="entry name" value="Protein_kinase_ATP_BS"/>
</dbReference>
<dbReference type="PANTHER" id="PTHR27008">
    <property type="entry name" value="OS04G0122200 PROTEIN"/>
    <property type="match status" value="1"/>
</dbReference>
<evidence type="ECO:0000256" key="9">
    <source>
        <dbReference type="ARBA" id="ARBA00022679"/>
    </source>
</evidence>
<dbReference type="SUPFAM" id="SSF56112">
    <property type="entry name" value="Protein kinase-like (PK-like)"/>
    <property type="match status" value="1"/>
</dbReference>
<evidence type="ECO:0000256" key="13">
    <source>
        <dbReference type="ARBA" id="ARBA00022741"/>
    </source>
</evidence>
<dbReference type="SMART" id="SM00369">
    <property type="entry name" value="LRR_TYP"/>
    <property type="match status" value="8"/>
</dbReference>
<keyword evidence="13 22" id="KW-0547">Nucleotide-binding</keyword>
<dbReference type="Pfam" id="PF07714">
    <property type="entry name" value="PK_Tyr_Ser-Thr"/>
    <property type="match status" value="1"/>
</dbReference>
<keyword evidence="12" id="KW-0677">Repeat</keyword>
<keyword evidence="18" id="KW-0675">Receptor</keyword>
<keyword evidence="19" id="KW-0325">Glycoprotein</keyword>
<comment type="caution">
    <text evidence="25">The sequence shown here is derived from an EMBL/GenBank/DDBJ whole genome shotgun (WGS) entry which is preliminary data.</text>
</comment>
<dbReference type="EC" id="2.7.11.1" evidence="4"/>
<dbReference type="Pfam" id="PF08263">
    <property type="entry name" value="LRRNT_2"/>
    <property type="match status" value="1"/>
</dbReference>
<evidence type="ECO:0000256" key="23">
    <source>
        <dbReference type="SAM" id="Phobius"/>
    </source>
</evidence>
<evidence type="ECO:0000313" key="25">
    <source>
        <dbReference type="EMBL" id="PHT88577.1"/>
    </source>
</evidence>
<keyword evidence="11" id="KW-0732">Signal</keyword>
<dbReference type="Pfam" id="PF00560">
    <property type="entry name" value="LRR_1"/>
    <property type="match status" value="9"/>
</dbReference>
<dbReference type="InterPro" id="IPR032675">
    <property type="entry name" value="LRR_dom_sf"/>
</dbReference>
<evidence type="ECO:0000256" key="3">
    <source>
        <dbReference type="ARBA" id="ARBA00008684"/>
    </source>
</evidence>
<dbReference type="Gene3D" id="3.30.200.20">
    <property type="entry name" value="Phosphorylase Kinase, domain 1"/>
    <property type="match status" value="1"/>
</dbReference>
<organism evidence="25 26">
    <name type="scientific">Capsicum annuum</name>
    <name type="common">Capsicum pepper</name>
    <dbReference type="NCBI Taxonomy" id="4072"/>
    <lineage>
        <taxon>Eukaryota</taxon>
        <taxon>Viridiplantae</taxon>
        <taxon>Streptophyta</taxon>
        <taxon>Embryophyta</taxon>
        <taxon>Tracheophyta</taxon>
        <taxon>Spermatophyta</taxon>
        <taxon>Magnoliopsida</taxon>
        <taxon>eudicotyledons</taxon>
        <taxon>Gunneridae</taxon>
        <taxon>Pentapetalae</taxon>
        <taxon>asterids</taxon>
        <taxon>lamiids</taxon>
        <taxon>Solanales</taxon>
        <taxon>Solanaceae</taxon>
        <taxon>Solanoideae</taxon>
        <taxon>Capsiceae</taxon>
        <taxon>Capsicum</taxon>
    </lineage>
</organism>
<evidence type="ECO:0000256" key="8">
    <source>
        <dbReference type="ARBA" id="ARBA00022614"/>
    </source>
</evidence>
<dbReference type="FunFam" id="3.80.10.10:FF:000288">
    <property type="entry name" value="LRR receptor-like serine/threonine-protein kinase EFR"/>
    <property type="match status" value="1"/>
</dbReference>
<dbReference type="InterPro" id="IPR003591">
    <property type="entry name" value="Leu-rich_rpt_typical-subtyp"/>
</dbReference>
<dbReference type="InterPro" id="IPR051809">
    <property type="entry name" value="Plant_receptor-like_S/T_kinase"/>
</dbReference>
<comment type="subcellular location">
    <subcellularLocation>
        <location evidence="1">Cell membrane</location>
        <topology evidence="1">Single-pass membrane protein</topology>
    </subcellularLocation>
    <subcellularLocation>
        <location evidence="2">Membrane</location>
        <topology evidence="2">Single-pass type I membrane protein</topology>
    </subcellularLocation>
</comment>
<keyword evidence="17 23" id="KW-0472">Membrane</keyword>
<feature type="binding site" evidence="22">
    <location>
        <position position="742"/>
    </location>
    <ligand>
        <name>ATP</name>
        <dbReference type="ChEBI" id="CHEBI:30616"/>
    </ligand>
</feature>
<dbReference type="GO" id="GO:0005524">
    <property type="term" value="F:ATP binding"/>
    <property type="evidence" value="ECO:0007669"/>
    <property type="project" value="UniProtKB-UniRule"/>
</dbReference>
<dbReference type="InterPro" id="IPR013210">
    <property type="entry name" value="LRR_N_plant-typ"/>
</dbReference>
<dbReference type="PROSITE" id="PS51450">
    <property type="entry name" value="LRR"/>
    <property type="match status" value="1"/>
</dbReference>
<dbReference type="Gene3D" id="1.10.510.10">
    <property type="entry name" value="Transferase(Phosphotransferase) domain 1"/>
    <property type="match status" value="1"/>
</dbReference>
<keyword evidence="9" id="KW-0808">Transferase</keyword>
<evidence type="ECO:0000256" key="21">
    <source>
        <dbReference type="ARBA" id="ARBA00048679"/>
    </source>
</evidence>
<feature type="transmembrane region" description="Helical" evidence="23">
    <location>
        <begin position="7"/>
        <end position="27"/>
    </location>
</feature>
<dbReference type="SUPFAM" id="SSF52047">
    <property type="entry name" value="RNI-like"/>
    <property type="match status" value="1"/>
</dbReference>
<dbReference type="EMBL" id="AYRZ02000003">
    <property type="protein sequence ID" value="PHT88577.1"/>
    <property type="molecule type" value="Genomic_DNA"/>
</dbReference>
<dbReference type="OMA" id="NMFRALV"/>
<evidence type="ECO:0000256" key="16">
    <source>
        <dbReference type="ARBA" id="ARBA00022989"/>
    </source>
</evidence>
<dbReference type="Gene3D" id="3.80.10.10">
    <property type="entry name" value="Ribonuclease Inhibitor"/>
    <property type="match status" value="3"/>
</dbReference>
<keyword evidence="15 22" id="KW-0067">ATP-binding</keyword>
<dbReference type="Proteomes" id="UP000222542">
    <property type="component" value="Unassembled WGS sequence"/>
</dbReference>
<evidence type="ECO:0000256" key="1">
    <source>
        <dbReference type="ARBA" id="ARBA00004162"/>
    </source>
</evidence>
<name>A0A2G3A2X6_CAPAN</name>
<proteinExistence type="inferred from homology"/>
<dbReference type="PROSITE" id="PS00107">
    <property type="entry name" value="PROTEIN_KINASE_ATP"/>
    <property type="match status" value="1"/>
</dbReference>
<keyword evidence="8" id="KW-0433">Leucine-rich repeat</keyword>
<evidence type="ECO:0000256" key="4">
    <source>
        <dbReference type="ARBA" id="ARBA00012513"/>
    </source>
</evidence>
<dbReference type="SUPFAM" id="SSF52058">
    <property type="entry name" value="L domain-like"/>
    <property type="match status" value="1"/>
</dbReference>
<gene>
    <name evidence="25" type="ORF">T459_10683</name>
</gene>
<evidence type="ECO:0000256" key="19">
    <source>
        <dbReference type="ARBA" id="ARBA00023180"/>
    </source>
</evidence>
<evidence type="ECO:0000256" key="5">
    <source>
        <dbReference type="ARBA" id="ARBA00022475"/>
    </source>
</evidence>
<dbReference type="PROSITE" id="PS00108">
    <property type="entry name" value="PROTEIN_KINASE_ST"/>
    <property type="match status" value="1"/>
</dbReference>
<dbReference type="PROSITE" id="PS50011">
    <property type="entry name" value="PROTEIN_KINASE_DOM"/>
    <property type="match status" value="1"/>
</dbReference>
<dbReference type="AlphaFoldDB" id="A0A2G3A2X6"/>
<evidence type="ECO:0000256" key="20">
    <source>
        <dbReference type="ARBA" id="ARBA00047899"/>
    </source>
</evidence>
<protein>
    <recommendedName>
        <fullName evidence="4">non-specific serine/threonine protein kinase</fullName>
        <ecNumber evidence="4">2.7.11.1</ecNumber>
    </recommendedName>
</protein>
<dbReference type="PANTHER" id="PTHR27008:SF496">
    <property type="entry name" value="PROTEIN KINASE DOMAIN-CONTAINING PROTEIN"/>
    <property type="match status" value="1"/>
</dbReference>
<dbReference type="GO" id="GO:0050832">
    <property type="term" value="P:defense response to fungus"/>
    <property type="evidence" value="ECO:0007669"/>
    <property type="project" value="UniProtKB-ARBA"/>
</dbReference>
<keyword evidence="10 23" id="KW-0812">Transmembrane</keyword>
<accession>A0A2G3A2X6</accession>
<dbReference type="Gramene" id="PHT88577">
    <property type="protein sequence ID" value="PHT88577"/>
    <property type="gene ID" value="T459_10683"/>
</dbReference>
<keyword evidence="6" id="KW-0723">Serine/threonine-protein kinase</keyword>
<keyword evidence="5" id="KW-1003">Cell membrane</keyword>
<dbReference type="SMART" id="SM00220">
    <property type="entry name" value="S_TKc"/>
    <property type="match status" value="1"/>
</dbReference>
<evidence type="ECO:0000256" key="22">
    <source>
        <dbReference type="PROSITE-ProRule" id="PRU10141"/>
    </source>
</evidence>
<dbReference type="InterPro" id="IPR001245">
    <property type="entry name" value="Ser-Thr/Tyr_kinase_cat_dom"/>
</dbReference>
<keyword evidence="26" id="KW-1185">Reference proteome</keyword>
<dbReference type="FunFam" id="3.30.200.20:FF:000432">
    <property type="entry name" value="LRR receptor-like serine/threonine-protein kinase EFR"/>
    <property type="match status" value="1"/>
</dbReference>
<comment type="catalytic activity">
    <reaction evidence="20">
        <text>L-threonyl-[protein] + ATP = O-phospho-L-threonyl-[protein] + ADP + H(+)</text>
        <dbReference type="Rhea" id="RHEA:46608"/>
        <dbReference type="Rhea" id="RHEA-COMP:11060"/>
        <dbReference type="Rhea" id="RHEA-COMP:11605"/>
        <dbReference type="ChEBI" id="CHEBI:15378"/>
        <dbReference type="ChEBI" id="CHEBI:30013"/>
        <dbReference type="ChEBI" id="CHEBI:30616"/>
        <dbReference type="ChEBI" id="CHEBI:61977"/>
        <dbReference type="ChEBI" id="CHEBI:456216"/>
        <dbReference type="EC" id="2.7.11.1"/>
    </reaction>
</comment>
<evidence type="ECO:0000256" key="2">
    <source>
        <dbReference type="ARBA" id="ARBA00004479"/>
    </source>
</evidence>
<reference evidence="25 26" key="2">
    <citation type="journal article" date="2017" name="Genome Biol.">
        <title>New reference genome sequences of hot pepper reveal the massive evolution of plant disease-resistance genes by retroduplication.</title>
        <authorList>
            <person name="Kim S."/>
            <person name="Park J."/>
            <person name="Yeom S.I."/>
            <person name="Kim Y.M."/>
            <person name="Seo E."/>
            <person name="Kim K.T."/>
            <person name="Kim M.S."/>
            <person name="Lee J.M."/>
            <person name="Cheong K."/>
            <person name="Shin H.S."/>
            <person name="Kim S.B."/>
            <person name="Han K."/>
            <person name="Lee J."/>
            <person name="Park M."/>
            <person name="Lee H.A."/>
            <person name="Lee H.Y."/>
            <person name="Lee Y."/>
            <person name="Oh S."/>
            <person name="Lee J.H."/>
            <person name="Choi E."/>
            <person name="Choi E."/>
            <person name="Lee S.E."/>
            <person name="Jeon J."/>
            <person name="Kim H."/>
            <person name="Choi G."/>
            <person name="Song H."/>
            <person name="Lee J."/>
            <person name="Lee S.C."/>
            <person name="Kwon J.K."/>
            <person name="Lee H.Y."/>
            <person name="Koo N."/>
            <person name="Hong Y."/>
            <person name="Kim R.W."/>
            <person name="Kang W.H."/>
            <person name="Huh J.H."/>
            <person name="Kang B.C."/>
            <person name="Yang T.J."/>
            <person name="Lee Y.H."/>
            <person name="Bennetzen J.L."/>
            <person name="Choi D."/>
        </authorList>
    </citation>
    <scope>NUCLEOTIDE SEQUENCE [LARGE SCALE GENOMIC DNA]</scope>
    <source>
        <strain evidence="26">cv. CM334</strain>
    </source>
</reference>
<dbReference type="InterPro" id="IPR008271">
    <property type="entry name" value="Ser/Thr_kinase_AS"/>
</dbReference>
<evidence type="ECO:0000313" key="26">
    <source>
        <dbReference type="Proteomes" id="UP000222542"/>
    </source>
</evidence>
<dbReference type="FunFam" id="1.10.510.10:FF:000358">
    <property type="entry name" value="Putative leucine-rich repeat receptor-like serine/threonine-protein kinase"/>
    <property type="match status" value="1"/>
</dbReference>
<evidence type="ECO:0000256" key="15">
    <source>
        <dbReference type="ARBA" id="ARBA00022840"/>
    </source>
</evidence>
<evidence type="ECO:0000256" key="14">
    <source>
        <dbReference type="ARBA" id="ARBA00022777"/>
    </source>
</evidence>
<feature type="transmembrane region" description="Helical" evidence="23">
    <location>
        <begin position="656"/>
        <end position="679"/>
    </location>
</feature>
<evidence type="ECO:0000256" key="12">
    <source>
        <dbReference type="ARBA" id="ARBA00022737"/>
    </source>
</evidence>
<comment type="similarity">
    <text evidence="3">Belongs to the protein kinase superfamily. Ser/Thr protein kinase family.</text>
</comment>
<feature type="domain" description="Protein kinase" evidence="24">
    <location>
        <begin position="712"/>
        <end position="1018"/>
    </location>
</feature>
<keyword evidence="14" id="KW-0418">Kinase</keyword>
<evidence type="ECO:0000256" key="11">
    <source>
        <dbReference type="ARBA" id="ARBA00022729"/>
    </source>
</evidence>
<dbReference type="Pfam" id="PF13855">
    <property type="entry name" value="LRR_8"/>
    <property type="match status" value="2"/>
</dbReference>
<sequence length="1019" mass="112360">MKVHNTSVNLIFMLALSAIIFLCWFNLRCNAAAALRNEMDMRALLELKSYITEDYFATLDSWNGSSHFCHWPGVKCGLKHQRVTHLDLKGKRLAGSISPHIGNLSFLKSLDLSDNSFRGEIPQGVSNLFRLQNLNMSYNFLGGEMPRNLSQCSKLVTLALDHNSLVGQIPSELGSLSELTKLHLGSNDLSGSFPASFGNLTYLQELGLSYNQLKGELPDSVSRMRSLTLIDLSVNRLSGAFPPPLYNLSSLKRIGLSYNYFSGNLRSNIGVAFPKAEKINWGMNLFTGTFPDSFANASNLQILDLPGNNFTGNVPASLGNVQNLRWLNVNGNQLGSDEPDNMNFISSLTNCSNLQYLLLAHNHFGGMFPNSVTNLSTQLMGLHMGQNRIQGNIPKEISNLVNLNILYLQENRLTGSIPASIGILSNLGTLDLDSNRLTGEIPSSIGNITRLLYLYLSGNALNGTVPPSLGNCKQLLRLYIGENNLSGTMPGKLLSLSSLAHVNLSYNSFMGSLPMEIGDLKNIAGFDLSYNNFSGMIPSTIGKCLVLESLYMQDNSFEGAIPYLADLQNLRELDLSKNNLSGEIPPWTLNLSSLLYLNLSHNNLEGEVPIQGIFSNATALEVEGNPKLCGGIQEFDLPPCLNQENHRTKRKHLTPLLTVIISVISVAAVACFLISVFFIKRSRKRRDATSTFGHLTFPMITYKELHDATNGFSSDKLLGSGSFGTVYKGILRSSNENPVAVKVLNLQRHGASKSFTAECQALRNIRHRNLVKVITACSSIDYKGNNFKAIVYQFMENGSLEEWLHQESEGQIQCNSLNILQRLNIAIDVASALHYLHHQCEIPVAHCDLKPSNILLDDNMIAHVSDFGLARLMPSFSGESNLNQFSSLGIQGTIGYAPPEYGMGAEVAITGDLYSYGILLLEIFTGKMPTDKLFEDNMNLRLFVKLALPDRIMDIVDGSDLYGEMTGGNAYEIISSEQIKCVVNILQLGLACSAETPEERINMEHVHRELITIRDRFLK</sequence>
<dbReference type="InterPro" id="IPR000719">
    <property type="entry name" value="Prot_kinase_dom"/>
</dbReference>
<keyword evidence="7" id="KW-0597">Phosphoprotein</keyword>
<dbReference type="PRINTS" id="PR00019">
    <property type="entry name" value="LEURICHRPT"/>
</dbReference>
<evidence type="ECO:0000256" key="6">
    <source>
        <dbReference type="ARBA" id="ARBA00022527"/>
    </source>
</evidence>
<dbReference type="GO" id="GO:0005886">
    <property type="term" value="C:plasma membrane"/>
    <property type="evidence" value="ECO:0007669"/>
    <property type="project" value="UniProtKB-SubCell"/>
</dbReference>
<dbReference type="FunFam" id="3.80.10.10:FF:000095">
    <property type="entry name" value="LRR receptor-like serine/threonine-protein kinase GSO1"/>
    <property type="match status" value="1"/>
</dbReference>
<reference evidence="25 26" key="1">
    <citation type="journal article" date="2014" name="Nat. Genet.">
        <title>Genome sequence of the hot pepper provides insights into the evolution of pungency in Capsicum species.</title>
        <authorList>
            <person name="Kim S."/>
            <person name="Park M."/>
            <person name="Yeom S.I."/>
            <person name="Kim Y.M."/>
            <person name="Lee J.M."/>
            <person name="Lee H.A."/>
            <person name="Seo E."/>
            <person name="Choi J."/>
            <person name="Cheong K."/>
            <person name="Kim K.T."/>
            <person name="Jung K."/>
            <person name="Lee G.W."/>
            <person name="Oh S.K."/>
            <person name="Bae C."/>
            <person name="Kim S.B."/>
            <person name="Lee H.Y."/>
            <person name="Kim S.Y."/>
            <person name="Kim M.S."/>
            <person name="Kang B.C."/>
            <person name="Jo Y.D."/>
            <person name="Yang H.B."/>
            <person name="Jeong H.J."/>
            <person name="Kang W.H."/>
            <person name="Kwon J.K."/>
            <person name="Shin C."/>
            <person name="Lim J.Y."/>
            <person name="Park J.H."/>
            <person name="Huh J.H."/>
            <person name="Kim J.S."/>
            <person name="Kim B.D."/>
            <person name="Cohen O."/>
            <person name="Paran I."/>
            <person name="Suh M.C."/>
            <person name="Lee S.B."/>
            <person name="Kim Y.K."/>
            <person name="Shin Y."/>
            <person name="Noh S.J."/>
            <person name="Park J."/>
            <person name="Seo Y.S."/>
            <person name="Kwon S.Y."/>
            <person name="Kim H.A."/>
            <person name="Park J.M."/>
            <person name="Kim H.J."/>
            <person name="Choi S.B."/>
            <person name="Bosland P.W."/>
            <person name="Reeves G."/>
            <person name="Jo S.H."/>
            <person name="Lee B.W."/>
            <person name="Cho H.T."/>
            <person name="Choi H.S."/>
            <person name="Lee M.S."/>
            <person name="Yu Y."/>
            <person name="Do Choi Y."/>
            <person name="Park B.S."/>
            <person name="van Deynze A."/>
            <person name="Ashrafi H."/>
            <person name="Hill T."/>
            <person name="Kim W.T."/>
            <person name="Pai H.S."/>
            <person name="Ahn H.K."/>
            <person name="Yeam I."/>
            <person name="Giovannoni J.J."/>
            <person name="Rose J.K."/>
            <person name="Sorensen I."/>
            <person name="Lee S.J."/>
            <person name="Kim R.W."/>
            <person name="Choi I.Y."/>
            <person name="Choi B.S."/>
            <person name="Lim J.S."/>
            <person name="Lee Y.H."/>
            <person name="Choi D."/>
        </authorList>
    </citation>
    <scope>NUCLEOTIDE SEQUENCE [LARGE SCALE GENOMIC DNA]</scope>
    <source>
        <strain evidence="26">cv. CM334</strain>
    </source>
</reference>
<evidence type="ECO:0000256" key="7">
    <source>
        <dbReference type="ARBA" id="ARBA00022553"/>
    </source>
</evidence>
<keyword evidence="16 23" id="KW-1133">Transmembrane helix</keyword>
<dbReference type="GO" id="GO:0004674">
    <property type="term" value="F:protein serine/threonine kinase activity"/>
    <property type="evidence" value="ECO:0007669"/>
    <property type="project" value="UniProtKB-KW"/>
</dbReference>
<evidence type="ECO:0000256" key="10">
    <source>
        <dbReference type="ARBA" id="ARBA00022692"/>
    </source>
</evidence>
<evidence type="ECO:0000259" key="24">
    <source>
        <dbReference type="PROSITE" id="PS50011"/>
    </source>
</evidence>
<evidence type="ECO:0000256" key="18">
    <source>
        <dbReference type="ARBA" id="ARBA00023170"/>
    </source>
</evidence>